<feature type="transmembrane region" description="Helical" evidence="1">
    <location>
        <begin position="32"/>
        <end position="51"/>
    </location>
</feature>
<dbReference type="Proteomes" id="UP000239650">
    <property type="component" value="Unassembled WGS sequence"/>
</dbReference>
<organism evidence="2 3">
    <name type="scientific">Latilactobacillus sakei</name>
    <name type="common">Lactobacillus sakei</name>
    <dbReference type="NCBI Taxonomy" id="1599"/>
    <lineage>
        <taxon>Bacteria</taxon>
        <taxon>Bacillati</taxon>
        <taxon>Bacillota</taxon>
        <taxon>Bacilli</taxon>
        <taxon>Lactobacillales</taxon>
        <taxon>Lactobacillaceae</taxon>
        <taxon>Latilactobacillus</taxon>
    </lineage>
</organism>
<evidence type="ECO:0000313" key="3">
    <source>
        <dbReference type="Proteomes" id="UP000239650"/>
    </source>
</evidence>
<keyword evidence="1" id="KW-0812">Transmembrane</keyword>
<keyword evidence="1" id="KW-0472">Membrane</keyword>
<dbReference type="RefSeq" id="WP_025016374.1">
    <property type="nucleotide sequence ID" value="NZ_BJLN01000002.1"/>
</dbReference>
<feature type="transmembrane region" description="Helical" evidence="1">
    <location>
        <begin position="58"/>
        <end position="79"/>
    </location>
</feature>
<sequence>MAKKQYSLTLIGFGLAVLGFLFSLPADFGLGLIIPSLLEIAGFVLSIIGTVKKDHKKLAITGIVVTSLLLLIFILGSVADNEIEKEQYQQEHPISSLMQQ</sequence>
<evidence type="ECO:0000256" key="1">
    <source>
        <dbReference type="SAM" id="Phobius"/>
    </source>
</evidence>
<gene>
    <name evidence="2" type="ORF">LAS9267_00557</name>
</gene>
<reference evidence="2 3" key="1">
    <citation type="submission" date="2018-02" db="EMBL/GenBank/DDBJ databases">
        <authorList>
            <person name="Rodrigo-Torres L."/>
            <person name="Arahal R. D."/>
            <person name="Lucena T."/>
        </authorList>
    </citation>
    <scope>NUCLEOTIDE SEQUENCE [LARGE SCALE GENOMIC DNA]</scope>
    <source>
        <strain evidence="2 3">CECT 9267</strain>
    </source>
</reference>
<protein>
    <submittedName>
        <fullName evidence="2">Uncharacterized protein</fullName>
    </submittedName>
</protein>
<comment type="caution">
    <text evidence="2">The sequence shown here is derived from an EMBL/GenBank/DDBJ whole genome shotgun (WGS) entry which is preliminary data.</text>
</comment>
<feature type="transmembrane region" description="Helical" evidence="1">
    <location>
        <begin position="7"/>
        <end position="26"/>
    </location>
</feature>
<dbReference type="GeneID" id="57132232"/>
<name>A0AAE8J3Y5_LATSK</name>
<dbReference type="EMBL" id="OKRC01000002">
    <property type="protein sequence ID" value="SPE19590.1"/>
    <property type="molecule type" value="Genomic_DNA"/>
</dbReference>
<proteinExistence type="predicted"/>
<keyword evidence="1" id="KW-1133">Transmembrane helix</keyword>
<dbReference type="AlphaFoldDB" id="A0AAE8J3Y5"/>
<evidence type="ECO:0000313" key="2">
    <source>
        <dbReference type="EMBL" id="SPE19590.1"/>
    </source>
</evidence>
<accession>A0AAE8J3Y5</accession>